<name>A0A6C0ENN2_9ZZZZ</name>
<keyword evidence="1" id="KW-1133">Transmembrane helix</keyword>
<evidence type="ECO:0000313" key="2">
    <source>
        <dbReference type="EMBL" id="QHT28955.1"/>
    </source>
</evidence>
<keyword evidence="1" id="KW-0472">Membrane</keyword>
<feature type="transmembrane region" description="Helical" evidence="1">
    <location>
        <begin position="160"/>
        <end position="180"/>
    </location>
</feature>
<reference evidence="2" key="1">
    <citation type="journal article" date="2020" name="Nature">
        <title>Giant virus diversity and host interactions through global metagenomics.</title>
        <authorList>
            <person name="Schulz F."/>
            <person name="Roux S."/>
            <person name="Paez-Espino D."/>
            <person name="Jungbluth S."/>
            <person name="Walsh D.A."/>
            <person name="Denef V.J."/>
            <person name="McMahon K.D."/>
            <person name="Konstantinidis K.T."/>
            <person name="Eloe-Fadrosh E.A."/>
            <person name="Kyrpides N.C."/>
            <person name="Woyke T."/>
        </authorList>
    </citation>
    <scope>NUCLEOTIDE SEQUENCE</scope>
    <source>
        <strain evidence="2">GVMAG-M-3300001351-8</strain>
    </source>
</reference>
<protein>
    <recommendedName>
        <fullName evidence="3">TLC domain-containing protein</fullName>
    </recommendedName>
</protein>
<feature type="transmembrane region" description="Helical" evidence="1">
    <location>
        <begin position="12"/>
        <end position="29"/>
    </location>
</feature>
<sequence>MIIQNEHMKHRCYFISAMCCLSLYNWYNYSLFDTINNSFFTPYYQNCLLMLFYLGWDTLHMICTPILFRTDLIIHHSITIVVYMSYINNTTLQMNNVLIMECVSLMNYIWKNNPELLKLYRTLSILCIRIPVSLWFWLCYNPKFIFPYWKQELTYTHYLYMYRLANIYLFFIMYDLFILWKLHKPKNRRLKSPKI</sequence>
<proteinExistence type="predicted"/>
<accession>A0A6C0ENN2</accession>
<keyword evidence="1" id="KW-0812">Transmembrane</keyword>
<organism evidence="2">
    <name type="scientific">viral metagenome</name>
    <dbReference type="NCBI Taxonomy" id="1070528"/>
    <lineage>
        <taxon>unclassified sequences</taxon>
        <taxon>metagenomes</taxon>
        <taxon>organismal metagenomes</taxon>
    </lineage>
</organism>
<dbReference type="EMBL" id="MN738866">
    <property type="protein sequence ID" value="QHT28955.1"/>
    <property type="molecule type" value="Genomic_DNA"/>
</dbReference>
<dbReference type="AlphaFoldDB" id="A0A6C0ENN2"/>
<evidence type="ECO:0008006" key="3">
    <source>
        <dbReference type="Google" id="ProtNLM"/>
    </source>
</evidence>
<feature type="transmembrane region" description="Helical" evidence="1">
    <location>
        <begin position="122"/>
        <end position="140"/>
    </location>
</feature>
<evidence type="ECO:0000256" key="1">
    <source>
        <dbReference type="SAM" id="Phobius"/>
    </source>
</evidence>